<dbReference type="STRING" id="1121400.SAMN02746065_106112"/>
<dbReference type="RefSeq" id="WP_084068051.1">
    <property type="nucleotide sequence ID" value="NZ_FWXY01000006.1"/>
</dbReference>
<accession>A0A1W2AWX4</accession>
<evidence type="ECO:0000313" key="2">
    <source>
        <dbReference type="Proteomes" id="UP000192418"/>
    </source>
</evidence>
<dbReference type="Pfam" id="PF13242">
    <property type="entry name" value="Hydrolase_like"/>
    <property type="match status" value="1"/>
</dbReference>
<dbReference type="Proteomes" id="UP000192418">
    <property type="component" value="Unassembled WGS sequence"/>
</dbReference>
<dbReference type="AlphaFoldDB" id="A0A1W2AWX4"/>
<dbReference type="Gene3D" id="3.40.50.1000">
    <property type="entry name" value="HAD superfamily/HAD-like"/>
    <property type="match status" value="2"/>
</dbReference>
<dbReference type="Pfam" id="PF13344">
    <property type="entry name" value="Hydrolase_6"/>
    <property type="match status" value="1"/>
</dbReference>
<dbReference type="NCBIfam" id="TIGR01460">
    <property type="entry name" value="HAD-SF-IIA"/>
    <property type="match status" value="1"/>
</dbReference>
<name>A0A1W2AWX4_9BACT</name>
<dbReference type="InterPro" id="IPR006357">
    <property type="entry name" value="HAD-SF_hydro_IIA"/>
</dbReference>
<organism evidence="1 2">
    <name type="scientific">Desulfocicer vacuolatum DSM 3385</name>
    <dbReference type="NCBI Taxonomy" id="1121400"/>
    <lineage>
        <taxon>Bacteria</taxon>
        <taxon>Pseudomonadati</taxon>
        <taxon>Thermodesulfobacteriota</taxon>
        <taxon>Desulfobacteria</taxon>
        <taxon>Desulfobacterales</taxon>
        <taxon>Desulfobacteraceae</taxon>
        <taxon>Desulfocicer</taxon>
    </lineage>
</organism>
<dbReference type="EMBL" id="FWXY01000006">
    <property type="protein sequence ID" value="SMC65030.1"/>
    <property type="molecule type" value="Genomic_DNA"/>
</dbReference>
<dbReference type="InterPro" id="IPR023214">
    <property type="entry name" value="HAD_sf"/>
</dbReference>
<sequence>MSQKIKIISTLKKWLSSHAFRLDALVFDIDGVLLVKGKAASGSRDVLAMLRKKQIPFYLLTNDGDHSTREKSQILNTAGIDVHPREIVSCAHGLMGLFAEDEISQGPFFIMGNLGTPCFAREAGLKTTRNLEEINDCQGIIVGERGYDWETTINAAVNFFVKKPQAPLIVPNPDEYYPGHAGQLCIGAGGVGRFISRVLGSYGIFIKPLYLGKPFAPIFQRTHDLLEEKSGKKIPRERVLMTGDFIKSDIQGALNFGYSSALVLTGVSTIEMVKNSSVQPDMIFQTLG</sequence>
<evidence type="ECO:0000313" key="1">
    <source>
        <dbReference type="EMBL" id="SMC65030.1"/>
    </source>
</evidence>
<keyword evidence="2" id="KW-1185">Reference proteome</keyword>
<dbReference type="PANTHER" id="PTHR19288">
    <property type="entry name" value="4-NITROPHENYLPHOSPHATASE-RELATED"/>
    <property type="match status" value="1"/>
</dbReference>
<dbReference type="PANTHER" id="PTHR19288:SF46">
    <property type="entry name" value="HALOACID DEHALOGENASE-LIKE HYDROLASE DOMAIN-CONTAINING PROTEIN 2"/>
    <property type="match status" value="1"/>
</dbReference>
<dbReference type="SUPFAM" id="SSF56784">
    <property type="entry name" value="HAD-like"/>
    <property type="match status" value="1"/>
</dbReference>
<dbReference type="GO" id="GO:0005737">
    <property type="term" value="C:cytoplasm"/>
    <property type="evidence" value="ECO:0007669"/>
    <property type="project" value="TreeGrafter"/>
</dbReference>
<reference evidence="1 2" key="1">
    <citation type="submission" date="2017-04" db="EMBL/GenBank/DDBJ databases">
        <authorList>
            <person name="Afonso C.L."/>
            <person name="Miller P.J."/>
            <person name="Scott M.A."/>
            <person name="Spackman E."/>
            <person name="Goraichik I."/>
            <person name="Dimitrov K.M."/>
            <person name="Suarez D.L."/>
            <person name="Swayne D.E."/>
        </authorList>
    </citation>
    <scope>NUCLEOTIDE SEQUENCE [LARGE SCALE GENOMIC DNA]</scope>
    <source>
        <strain evidence="1 2">DSM 3385</strain>
    </source>
</reference>
<gene>
    <name evidence="1" type="ORF">SAMN02746065_106112</name>
</gene>
<dbReference type="InterPro" id="IPR036412">
    <property type="entry name" value="HAD-like_sf"/>
</dbReference>
<dbReference type="OrthoDB" id="148966at2"/>
<protein>
    <submittedName>
        <fullName evidence="1">Haloacid Dehalogenase Superfamily Class (Subfamily) IIA</fullName>
    </submittedName>
</protein>
<proteinExistence type="predicted"/>
<dbReference type="GO" id="GO:0016791">
    <property type="term" value="F:phosphatase activity"/>
    <property type="evidence" value="ECO:0007669"/>
    <property type="project" value="TreeGrafter"/>
</dbReference>